<feature type="region of interest" description="Disordered" evidence="1">
    <location>
        <begin position="77"/>
        <end position="100"/>
    </location>
</feature>
<sequence length="140" mass="15455">MAELKQGRWVKVHEPGQANFVEHENVMDIVIGTGRCQAEATYTVRSYKKAAYWLGEYLRAAEALQIVADEVLAQIQSAAESANREDDEVSTSGEGWNCGIEKMGDGSFKVQLSWAVSEPVTKKGAEKPAPKKRGRKKKEA</sequence>
<evidence type="ECO:0000313" key="2">
    <source>
        <dbReference type="EMBL" id="DAD66233.1"/>
    </source>
</evidence>
<reference evidence="2" key="1">
    <citation type="journal article" date="2021" name="Proc. Natl. Acad. Sci. U.S.A.">
        <title>A Catalog of Tens of Thousands of Viruses from Human Metagenomes Reveals Hidden Associations with Chronic Diseases.</title>
        <authorList>
            <person name="Tisza M.J."/>
            <person name="Buck C.B."/>
        </authorList>
    </citation>
    <scope>NUCLEOTIDE SEQUENCE</scope>
    <source>
        <strain evidence="2">CtjfQ5</strain>
    </source>
</reference>
<feature type="region of interest" description="Disordered" evidence="1">
    <location>
        <begin position="119"/>
        <end position="140"/>
    </location>
</feature>
<dbReference type="EMBL" id="BK014655">
    <property type="protein sequence ID" value="DAD66233.1"/>
    <property type="molecule type" value="Genomic_DNA"/>
</dbReference>
<evidence type="ECO:0000256" key="1">
    <source>
        <dbReference type="SAM" id="MobiDB-lite"/>
    </source>
</evidence>
<name>A0A8S5L8M0_9CAUD</name>
<accession>A0A8S5L8M0</accession>
<proteinExistence type="predicted"/>
<feature type="compositionally biased region" description="Basic residues" evidence="1">
    <location>
        <begin position="130"/>
        <end position="140"/>
    </location>
</feature>
<feature type="compositionally biased region" description="Basic and acidic residues" evidence="1">
    <location>
        <begin position="120"/>
        <end position="129"/>
    </location>
</feature>
<organism evidence="2">
    <name type="scientific">Siphoviridae sp. ctjfQ5</name>
    <dbReference type="NCBI Taxonomy" id="2823594"/>
    <lineage>
        <taxon>Viruses</taxon>
        <taxon>Duplodnaviria</taxon>
        <taxon>Heunggongvirae</taxon>
        <taxon>Uroviricota</taxon>
        <taxon>Caudoviricetes</taxon>
    </lineage>
</organism>
<protein>
    <submittedName>
        <fullName evidence="2">Uncharacterized protein</fullName>
    </submittedName>
</protein>